<dbReference type="Proteomes" id="UP001566331">
    <property type="component" value="Unassembled WGS sequence"/>
</dbReference>
<sequence>MDAFGFYGFGSKWFNSRSRTSRQMRDIASARKGDSSLTIRLTSPHLVSMENMITFVLDRDPASDTACSGGIFMAAKTLDPGDGAMIDALPSVFPAVQGGRGKSRTMKFGATPYQNWTSTTTLSV</sequence>
<proteinExistence type="predicted"/>
<gene>
    <name evidence="1" type="ORF">AB6713_09755</name>
</gene>
<evidence type="ECO:0000313" key="2">
    <source>
        <dbReference type="Proteomes" id="UP001566331"/>
    </source>
</evidence>
<keyword evidence="2" id="KW-1185">Reference proteome</keyword>
<dbReference type="RefSeq" id="WP_370562382.1">
    <property type="nucleotide sequence ID" value="NZ_JBFWIB010000001.1"/>
</dbReference>
<organism evidence="1 2">
    <name type="scientific">Luteimonas salinilitoris</name>
    <dbReference type="NCBI Taxonomy" id="3237697"/>
    <lineage>
        <taxon>Bacteria</taxon>
        <taxon>Pseudomonadati</taxon>
        <taxon>Pseudomonadota</taxon>
        <taxon>Gammaproteobacteria</taxon>
        <taxon>Lysobacterales</taxon>
        <taxon>Lysobacteraceae</taxon>
        <taxon>Luteimonas</taxon>
    </lineage>
</organism>
<accession>A0ABV4HQ87</accession>
<protein>
    <submittedName>
        <fullName evidence="1">Uncharacterized protein</fullName>
    </submittedName>
</protein>
<name>A0ABV4HQ87_9GAMM</name>
<reference evidence="1 2" key="1">
    <citation type="submission" date="2024-07" db="EMBL/GenBank/DDBJ databases">
        <title>Luteimonas salilacus sp. nov., isolated from the shore soil of Salt Lake in Tibet of China.</title>
        <authorList>
            <person name="Zhang X."/>
            <person name="Li A."/>
        </authorList>
    </citation>
    <scope>NUCLEOTIDE SEQUENCE [LARGE SCALE GENOMIC DNA]</scope>
    <source>
        <strain evidence="1 2">B3-2-R+30</strain>
    </source>
</reference>
<comment type="caution">
    <text evidence="1">The sequence shown here is derived from an EMBL/GenBank/DDBJ whole genome shotgun (WGS) entry which is preliminary data.</text>
</comment>
<evidence type="ECO:0000313" key="1">
    <source>
        <dbReference type="EMBL" id="MEZ0474895.1"/>
    </source>
</evidence>
<dbReference type="EMBL" id="JBFWIC010000011">
    <property type="protein sequence ID" value="MEZ0474895.1"/>
    <property type="molecule type" value="Genomic_DNA"/>
</dbReference>